<dbReference type="HOGENOM" id="CLU_2665632_0_0_9"/>
<evidence type="ECO:0000256" key="1">
    <source>
        <dbReference type="SAM" id="Phobius"/>
    </source>
</evidence>
<dbReference type="EMBL" id="CP002273">
    <property type="protein sequence ID" value="ADO37453.1"/>
    <property type="molecule type" value="Genomic_DNA"/>
</dbReference>
<name>E3GNW3_9FIRM</name>
<sequence>MFLFYFFTTLTKSLKALFLKVFPTPTLYFSEVKNHFLLIRTFEKQFHIFALTLLIILIFVFSVLSFILFKTFVKL</sequence>
<protein>
    <submittedName>
        <fullName evidence="2">Uncharacterized protein</fullName>
    </submittedName>
</protein>
<keyword evidence="1" id="KW-0472">Membrane</keyword>
<feature type="transmembrane region" description="Helical" evidence="1">
    <location>
        <begin position="46"/>
        <end position="69"/>
    </location>
</feature>
<dbReference type="Proteomes" id="UP000006873">
    <property type="component" value="Chromosome"/>
</dbReference>
<reference key="1">
    <citation type="submission" date="2010-09" db="EMBL/GenBank/DDBJ databases">
        <authorList>
            <person name="Roh H."/>
            <person name="Ko H.-J."/>
            <person name="Kim D."/>
            <person name="Choi D.G."/>
            <person name="Park S."/>
            <person name="Kim S."/>
            <person name="Kim K.H."/>
            <person name="Chang I.S."/>
            <person name="Choi I.-G."/>
        </authorList>
    </citation>
    <scope>NUCLEOTIDE SEQUENCE</scope>
    <source>
        <strain>KIST612</strain>
    </source>
</reference>
<evidence type="ECO:0000313" key="2">
    <source>
        <dbReference type="EMBL" id="ADO37453.1"/>
    </source>
</evidence>
<evidence type="ECO:0000313" key="3">
    <source>
        <dbReference type="Proteomes" id="UP000006873"/>
    </source>
</evidence>
<organism evidence="2 3">
    <name type="scientific">Eubacterium callanderi</name>
    <dbReference type="NCBI Taxonomy" id="53442"/>
    <lineage>
        <taxon>Bacteria</taxon>
        <taxon>Bacillati</taxon>
        <taxon>Bacillota</taxon>
        <taxon>Clostridia</taxon>
        <taxon>Eubacteriales</taxon>
        <taxon>Eubacteriaceae</taxon>
        <taxon>Eubacterium</taxon>
    </lineage>
</organism>
<proteinExistence type="predicted"/>
<gene>
    <name evidence="2" type="ordered locus">ELI_2471</name>
</gene>
<keyword evidence="1" id="KW-0812">Transmembrane</keyword>
<accession>E3GNW3</accession>
<dbReference type="AlphaFoldDB" id="E3GNW3"/>
<keyword evidence="1" id="KW-1133">Transmembrane helix</keyword>
<keyword evidence="3" id="KW-1185">Reference proteome</keyword>
<dbReference type="KEGG" id="elm:ELI_2471"/>
<reference evidence="2 3" key="2">
    <citation type="journal article" date="2011" name="J. Bacteriol.">
        <title>Complete genome sequence of a carbon monoxide-utilizing acetogen, Eubacterium limosum KIST612.</title>
        <authorList>
            <person name="Roh H."/>
            <person name="Ko H.J."/>
            <person name="Kim D."/>
            <person name="Choi D.G."/>
            <person name="Park S."/>
            <person name="Kim S."/>
            <person name="Chang I.S."/>
            <person name="Choi I.G."/>
        </authorList>
    </citation>
    <scope>NUCLEOTIDE SEQUENCE [LARGE SCALE GENOMIC DNA]</scope>
    <source>
        <strain evidence="2 3">KIST612</strain>
    </source>
</reference>